<dbReference type="AlphaFoldDB" id="A0A2S6IUP9"/>
<sequence length="325" mass="34791">MSVLAAGAAPVVVTAPRYRPFHLQVVRRQRLSPGFVRITLGGADLADFGAAGWDQRIKVVPPVAGRRWQDAPEDWFGWWRALPEETRPPMRTYTVRAARPAAGEIDVDFVLHDVDTAQAGLQRTGPEHAGPAATWAATATPGDRVVVIGPSAPGTGRMWGVEFAPPPAARSVLLAGDETAVPAISAILEALPQHLHVTALLEVPQAADILPLTTAADARIEWMPRAGSRAPHGRLLTEAVRRHTAGLGATGAQVPVLEDVDVDAGLLWEVPDAPGACGQDGLYAWLAGEAGMVKELRRHLVREVGVPRESVAFMGYWRRGRAEHA</sequence>
<dbReference type="GO" id="GO:0016491">
    <property type="term" value="F:oxidoreductase activity"/>
    <property type="evidence" value="ECO:0007669"/>
    <property type="project" value="InterPro"/>
</dbReference>
<dbReference type="PANTHER" id="PTHR30157:SF0">
    <property type="entry name" value="NADPH-DEPENDENT FERRIC-CHELATE REDUCTASE"/>
    <property type="match status" value="1"/>
</dbReference>
<protein>
    <submittedName>
        <fullName evidence="2">NADPH-dependent ferric siderophore reductase</fullName>
    </submittedName>
</protein>
<name>A0A2S6IUP9_9ACTN</name>
<keyword evidence="3" id="KW-1185">Reference proteome</keyword>
<dbReference type="InterPro" id="IPR039261">
    <property type="entry name" value="FNR_nucleotide-bd"/>
</dbReference>
<dbReference type="SUPFAM" id="SSF63380">
    <property type="entry name" value="Riboflavin synthase domain-like"/>
    <property type="match status" value="1"/>
</dbReference>
<dbReference type="Pfam" id="PF08021">
    <property type="entry name" value="FAD_binding_9"/>
    <property type="match status" value="1"/>
</dbReference>
<dbReference type="InterPro" id="IPR017927">
    <property type="entry name" value="FAD-bd_FR_type"/>
</dbReference>
<dbReference type="InterPro" id="IPR017938">
    <property type="entry name" value="Riboflavin_synthase-like_b-brl"/>
</dbReference>
<gene>
    <name evidence="2" type="ORF">CLV92_10259</name>
</gene>
<dbReference type="InterPro" id="IPR039374">
    <property type="entry name" value="SIP_fam"/>
</dbReference>
<dbReference type="InterPro" id="IPR007037">
    <property type="entry name" value="SIP_rossman_dom"/>
</dbReference>
<feature type="domain" description="FAD-binding FR-type" evidence="1">
    <location>
        <begin position="18"/>
        <end position="157"/>
    </location>
</feature>
<dbReference type="Gene3D" id="2.40.30.10">
    <property type="entry name" value="Translation factors"/>
    <property type="match status" value="1"/>
</dbReference>
<evidence type="ECO:0000259" key="1">
    <source>
        <dbReference type="PROSITE" id="PS51384"/>
    </source>
</evidence>
<dbReference type="EMBL" id="PTJD01000002">
    <property type="protein sequence ID" value="PPK97909.1"/>
    <property type="molecule type" value="Genomic_DNA"/>
</dbReference>
<dbReference type="CDD" id="cd06193">
    <property type="entry name" value="siderophore_interacting"/>
    <property type="match status" value="1"/>
</dbReference>
<evidence type="ECO:0000313" key="3">
    <source>
        <dbReference type="Proteomes" id="UP000239485"/>
    </source>
</evidence>
<reference evidence="2 3" key="1">
    <citation type="submission" date="2018-02" db="EMBL/GenBank/DDBJ databases">
        <title>Genomic Encyclopedia of Archaeal and Bacterial Type Strains, Phase II (KMG-II): from individual species to whole genera.</title>
        <authorList>
            <person name="Goeker M."/>
        </authorList>
    </citation>
    <scope>NUCLEOTIDE SEQUENCE [LARGE SCALE GENOMIC DNA]</scope>
    <source>
        <strain evidence="2 3">DSM 22857</strain>
    </source>
</reference>
<organism evidence="2 3">
    <name type="scientific">Kineococcus xinjiangensis</name>
    <dbReference type="NCBI Taxonomy" id="512762"/>
    <lineage>
        <taxon>Bacteria</taxon>
        <taxon>Bacillati</taxon>
        <taxon>Actinomycetota</taxon>
        <taxon>Actinomycetes</taxon>
        <taxon>Kineosporiales</taxon>
        <taxon>Kineosporiaceae</taxon>
        <taxon>Kineococcus</taxon>
    </lineage>
</organism>
<dbReference type="RefSeq" id="WP_211290827.1">
    <property type="nucleotide sequence ID" value="NZ_PTJD01000002.1"/>
</dbReference>
<dbReference type="Gene3D" id="3.40.50.80">
    <property type="entry name" value="Nucleotide-binding domain of ferredoxin-NADP reductase (FNR) module"/>
    <property type="match status" value="1"/>
</dbReference>
<proteinExistence type="predicted"/>
<dbReference type="Pfam" id="PF04954">
    <property type="entry name" value="SIP"/>
    <property type="match status" value="1"/>
</dbReference>
<dbReference type="InterPro" id="IPR013113">
    <property type="entry name" value="SIP_FAD-bd"/>
</dbReference>
<accession>A0A2S6IUP9</accession>
<comment type="caution">
    <text evidence="2">The sequence shown here is derived from an EMBL/GenBank/DDBJ whole genome shotgun (WGS) entry which is preliminary data.</text>
</comment>
<dbReference type="Proteomes" id="UP000239485">
    <property type="component" value="Unassembled WGS sequence"/>
</dbReference>
<evidence type="ECO:0000313" key="2">
    <source>
        <dbReference type="EMBL" id="PPK97909.1"/>
    </source>
</evidence>
<dbReference type="PANTHER" id="PTHR30157">
    <property type="entry name" value="FERRIC REDUCTASE, NADPH-DEPENDENT"/>
    <property type="match status" value="1"/>
</dbReference>
<dbReference type="PROSITE" id="PS51384">
    <property type="entry name" value="FAD_FR"/>
    <property type="match status" value="1"/>
</dbReference>